<name>A0ABP9IS19_9ACTN</name>
<dbReference type="EMBL" id="BAABKB010000004">
    <property type="protein sequence ID" value="GAA5005813.1"/>
    <property type="molecule type" value="Genomic_DNA"/>
</dbReference>
<gene>
    <name evidence="2" type="ORF">GCM10023335_22950</name>
</gene>
<proteinExistence type="predicted"/>
<dbReference type="Proteomes" id="UP001501759">
    <property type="component" value="Unassembled WGS sequence"/>
</dbReference>
<feature type="coiled-coil region" evidence="1">
    <location>
        <begin position="3"/>
        <end position="30"/>
    </location>
</feature>
<protein>
    <submittedName>
        <fullName evidence="2">Uncharacterized protein</fullName>
    </submittedName>
</protein>
<keyword evidence="3" id="KW-1185">Reference proteome</keyword>
<organism evidence="2 3">
    <name type="scientific">Streptomyces siamensis</name>
    <dbReference type="NCBI Taxonomy" id="1274986"/>
    <lineage>
        <taxon>Bacteria</taxon>
        <taxon>Bacillati</taxon>
        <taxon>Actinomycetota</taxon>
        <taxon>Actinomycetes</taxon>
        <taxon>Kitasatosporales</taxon>
        <taxon>Streptomycetaceae</taxon>
        <taxon>Streptomyces</taxon>
    </lineage>
</organism>
<evidence type="ECO:0000313" key="2">
    <source>
        <dbReference type="EMBL" id="GAA5005813.1"/>
    </source>
</evidence>
<evidence type="ECO:0000256" key="1">
    <source>
        <dbReference type="SAM" id="Coils"/>
    </source>
</evidence>
<accession>A0ABP9IS19</accession>
<reference evidence="3" key="1">
    <citation type="journal article" date="2019" name="Int. J. Syst. Evol. Microbiol.">
        <title>The Global Catalogue of Microorganisms (GCM) 10K type strain sequencing project: providing services to taxonomists for standard genome sequencing and annotation.</title>
        <authorList>
            <consortium name="The Broad Institute Genomics Platform"/>
            <consortium name="The Broad Institute Genome Sequencing Center for Infectious Disease"/>
            <person name="Wu L."/>
            <person name="Ma J."/>
        </authorList>
    </citation>
    <scope>NUCLEOTIDE SEQUENCE [LARGE SCALE GENOMIC DNA]</scope>
    <source>
        <strain evidence="3">JCM 18409</strain>
    </source>
</reference>
<evidence type="ECO:0000313" key="3">
    <source>
        <dbReference type="Proteomes" id="UP001501759"/>
    </source>
</evidence>
<comment type="caution">
    <text evidence="2">The sequence shown here is derived from an EMBL/GenBank/DDBJ whole genome shotgun (WGS) entry which is preliminary data.</text>
</comment>
<keyword evidence="1" id="KW-0175">Coiled coil</keyword>
<sequence length="50" mass="5728">MLEAELYTRARELQEVNERLRQAHAREREVALTLQAAMLPAPRPVGHHPA</sequence>